<evidence type="ECO:0000256" key="2">
    <source>
        <dbReference type="SAM" id="Phobius"/>
    </source>
</evidence>
<feature type="region of interest" description="Disordered" evidence="1">
    <location>
        <begin position="244"/>
        <end position="269"/>
    </location>
</feature>
<feature type="transmembrane region" description="Helical" evidence="2">
    <location>
        <begin position="219"/>
        <end position="240"/>
    </location>
</feature>
<organism evidence="3">
    <name type="scientific">Streptomyces sp. NBC_00119</name>
    <dbReference type="NCBI Taxonomy" id="2975659"/>
    <lineage>
        <taxon>Bacteria</taxon>
        <taxon>Bacillati</taxon>
        <taxon>Actinomycetota</taxon>
        <taxon>Actinomycetes</taxon>
        <taxon>Kitasatosporales</taxon>
        <taxon>Streptomycetaceae</taxon>
        <taxon>Streptomyces</taxon>
    </lineage>
</organism>
<keyword evidence="2" id="KW-1133">Transmembrane helix</keyword>
<proteinExistence type="predicted"/>
<dbReference type="AlphaFoldDB" id="A0AAU1U1F5"/>
<keyword evidence="2" id="KW-0812">Transmembrane</keyword>
<feature type="compositionally biased region" description="Polar residues" evidence="1">
    <location>
        <begin position="258"/>
        <end position="269"/>
    </location>
</feature>
<feature type="transmembrane region" description="Helical" evidence="2">
    <location>
        <begin position="25"/>
        <end position="44"/>
    </location>
</feature>
<accession>A0AAU1U1F5</accession>
<reference evidence="3" key="1">
    <citation type="submission" date="2022-10" db="EMBL/GenBank/DDBJ databases">
        <title>The complete genomes of actinobacterial strains from the NBC collection.</title>
        <authorList>
            <person name="Joergensen T.S."/>
            <person name="Alvarez Arevalo M."/>
            <person name="Sterndorff E.B."/>
            <person name="Faurdal D."/>
            <person name="Vuksanovic O."/>
            <person name="Mourched A.-S."/>
            <person name="Charusanti P."/>
            <person name="Shaw S."/>
            <person name="Blin K."/>
            <person name="Weber T."/>
        </authorList>
    </citation>
    <scope>NUCLEOTIDE SEQUENCE</scope>
    <source>
        <strain evidence="3">NBC_00119</strain>
    </source>
</reference>
<name>A0AAU1U1F5_9ACTN</name>
<gene>
    <name evidence="3" type="ORF">OHU69_05365</name>
</gene>
<dbReference type="EMBL" id="CP108195">
    <property type="protein sequence ID" value="WTS10546.1"/>
    <property type="molecule type" value="Genomic_DNA"/>
</dbReference>
<sequence length="269" mass="28305">MAEREGPQPPHSSAPVPSRLGSGCFPWTGLAVLIAILSGLFLFLGRGGEPGSGHPGGSRQQTYVDEIDEARQQLFKGELVRTTTKSLHLVAGGDPLRYRAQILGSWRSDGPGGTHSPTSAGAEIGVKLHCSGAQVRCAPLSSERQNVISKTDKATWLWDVSAKKAGTVTLSVTVTAYYRDSDTVLLEQTPATTHVKVAAPPGDSFAWVKQAWRWISDAITSLGGLAVSLTAVITLAVMLARRTPAATGPEPSNPEPGNDNTDADTNSPS</sequence>
<evidence type="ECO:0000256" key="1">
    <source>
        <dbReference type="SAM" id="MobiDB-lite"/>
    </source>
</evidence>
<protein>
    <submittedName>
        <fullName evidence="3">Uncharacterized protein</fullName>
    </submittedName>
</protein>
<keyword evidence="2" id="KW-0472">Membrane</keyword>
<evidence type="ECO:0000313" key="3">
    <source>
        <dbReference type="EMBL" id="WTS10546.1"/>
    </source>
</evidence>